<evidence type="ECO:0000313" key="3">
    <source>
        <dbReference type="Proteomes" id="UP001066276"/>
    </source>
</evidence>
<protein>
    <submittedName>
        <fullName evidence="2">Uncharacterized protein</fullName>
    </submittedName>
</protein>
<evidence type="ECO:0000256" key="1">
    <source>
        <dbReference type="SAM" id="MobiDB-lite"/>
    </source>
</evidence>
<feature type="compositionally biased region" description="Basic and acidic residues" evidence="1">
    <location>
        <begin position="1"/>
        <end position="14"/>
    </location>
</feature>
<sequence length="95" mass="10410">MERVGSRPEQERATWKGLAPPPHTTEKGISRGAGEGGGRQRTCRGVPDSRDDPATTVVCQWGDPQNRNREAVIKSMGKTVRKWEIGPHKGDYAGN</sequence>
<name>A0AAV7RHX3_PLEWA</name>
<comment type="caution">
    <text evidence="2">The sequence shown here is derived from an EMBL/GenBank/DDBJ whole genome shotgun (WGS) entry which is preliminary data.</text>
</comment>
<accession>A0AAV7RHX3</accession>
<proteinExistence type="predicted"/>
<dbReference type="Proteomes" id="UP001066276">
    <property type="component" value="Chromosome 5"/>
</dbReference>
<keyword evidence="3" id="KW-1185">Reference proteome</keyword>
<dbReference type="EMBL" id="JANPWB010000009">
    <property type="protein sequence ID" value="KAJ1150814.1"/>
    <property type="molecule type" value="Genomic_DNA"/>
</dbReference>
<feature type="region of interest" description="Disordered" evidence="1">
    <location>
        <begin position="1"/>
        <end position="61"/>
    </location>
</feature>
<dbReference type="AlphaFoldDB" id="A0AAV7RHX3"/>
<gene>
    <name evidence="2" type="ORF">NDU88_003603</name>
</gene>
<organism evidence="2 3">
    <name type="scientific">Pleurodeles waltl</name>
    <name type="common">Iberian ribbed newt</name>
    <dbReference type="NCBI Taxonomy" id="8319"/>
    <lineage>
        <taxon>Eukaryota</taxon>
        <taxon>Metazoa</taxon>
        <taxon>Chordata</taxon>
        <taxon>Craniata</taxon>
        <taxon>Vertebrata</taxon>
        <taxon>Euteleostomi</taxon>
        <taxon>Amphibia</taxon>
        <taxon>Batrachia</taxon>
        <taxon>Caudata</taxon>
        <taxon>Salamandroidea</taxon>
        <taxon>Salamandridae</taxon>
        <taxon>Pleurodelinae</taxon>
        <taxon>Pleurodeles</taxon>
    </lineage>
</organism>
<evidence type="ECO:0000313" key="2">
    <source>
        <dbReference type="EMBL" id="KAJ1150814.1"/>
    </source>
</evidence>
<reference evidence="2" key="1">
    <citation type="journal article" date="2022" name="bioRxiv">
        <title>Sequencing and chromosome-scale assembly of the giantPleurodeles waltlgenome.</title>
        <authorList>
            <person name="Brown T."/>
            <person name="Elewa A."/>
            <person name="Iarovenko S."/>
            <person name="Subramanian E."/>
            <person name="Araus A.J."/>
            <person name="Petzold A."/>
            <person name="Susuki M."/>
            <person name="Suzuki K.-i.T."/>
            <person name="Hayashi T."/>
            <person name="Toyoda A."/>
            <person name="Oliveira C."/>
            <person name="Osipova E."/>
            <person name="Leigh N.D."/>
            <person name="Simon A."/>
            <person name="Yun M.H."/>
        </authorList>
    </citation>
    <scope>NUCLEOTIDE SEQUENCE</scope>
    <source>
        <strain evidence="2">20211129_DDA</strain>
        <tissue evidence="2">Liver</tissue>
    </source>
</reference>